<feature type="compositionally biased region" description="Acidic residues" evidence="1">
    <location>
        <begin position="123"/>
        <end position="137"/>
    </location>
</feature>
<evidence type="ECO:0000313" key="3">
    <source>
        <dbReference type="Proteomes" id="UP001295684"/>
    </source>
</evidence>
<keyword evidence="3" id="KW-1185">Reference proteome</keyword>
<comment type="caution">
    <text evidence="2">The sequence shown here is derived from an EMBL/GenBank/DDBJ whole genome shotgun (WGS) entry which is preliminary data.</text>
</comment>
<name>A0AAD1UFA8_EUPCR</name>
<accession>A0AAD1UFA8</accession>
<dbReference type="Proteomes" id="UP001295684">
    <property type="component" value="Unassembled WGS sequence"/>
</dbReference>
<dbReference type="AlphaFoldDB" id="A0AAD1UFA8"/>
<feature type="compositionally biased region" description="Polar residues" evidence="1">
    <location>
        <begin position="75"/>
        <end position="88"/>
    </location>
</feature>
<feature type="compositionally biased region" description="Polar residues" evidence="1">
    <location>
        <begin position="193"/>
        <end position="221"/>
    </location>
</feature>
<evidence type="ECO:0000256" key="1">
    <source>
        <dbReference type="SAM" id="MobiDB-lite"/>
    </source>
</evidence>
<feature type="compositionally biased region" description="Polar residues" evidence="1">
    <location>
        <begin position="239"/>
        <end position="252"/>
    </location>
</feature>
<reference evidence="2" key="1">
    <citation type="submission" date="2023-07" db="EMBL/GenBank/DDBJ databases">
        <authorList>
            <consortium name="AG Swart"/>
            <person name="Singh M."/>
            <person name="Singh A."/>
            <person name="Seah K."/>
            <person name="Emmerich C."/>
        </authorList>
    </citation>
    <scope>NUCLEOTIDE SEQUENCE</scope>
    <source>
        <strain evidence="2">DP1</strain>
    </source>
</reference>
<gene>
    <name evidence="2" type="ORF">ECRASSUSDP1_LOCUS5429</name>
</gene>
<feature type="compositionally biased region" description="Polar residues" evidence="1">
    <location>
        <begin position="19"/>
        <end position="29"/>
    </location>
</feature>
<dbReference type="EMBL" id="CAMPGE010005240">
    <property type="protein sequence ID" value="CAI2364088.1"/>
    <property type="molecule type" value="Genomic_DNA"/>
</dbReference>
<organism evidence="2 3">
    <name type="scientific">Euplotes crassus</name>
    <dbReference type="NCBI Taxonomy" id="5936"/>
    <lineage>
        <taxon>Eukaryota</taxon>
        <taxon>Sar</taxon>
        <taxon>Alveolata</taxon>
        <taxon>Ciliophora</taxon>
        <taxon>Intramacronucleata</taxon>
        <taxon>Spirotrichea</taxon>
        <taxon>Hypotrichia</taxon>
        <taxon>Euplotida</taxon>
        <taxon>Euplotidae</taxon>
        <taxon>Moneuplotes</taxon>
    </lineage>
</organism>
<protein>
    <submittedName>
        <fullName evidence="2">Uncharacterized protein</fullName>
    </submittedName>
</protein>
<feature type="compositionally biased region" description="Basic and acidic residues" evidence="1">
    <location>
        <begin position="172"/>
        <end position="187"/>
    </location>
</feature>
<feature type="compositionally biased region" description="Basic residues" evidence="1">
    <location>
        <begin position="142"/>
        <end position="152"/>
    </location>
</feature>
<feature type="region of interest" description="Disordered" evidence="1">
    <location>
        <begin position="17"/>
        <end position="258"/>
    </location>
</feature>
<sequence length="258" mass="28745">MNGFSSLIQKHLIAKSKQKQQFLVSSSNSSKKEGDETSDLLHNSANRKSAIVIKNNQPADRIKPFEDQLDYTDGPSGQNNASPYTDNLDNILDLTNPRPQKNPKAAANPTKFQQPEDINISGDEYEEEEEEEEPDDLEQLRPKPKTGNKQPKKMIPNPNDIEKPIMRGNKSLKNEKEVRLMDSEIRPKKSIKKSNSGTGVPSADTNVRSNNPNLKKTSNLPMIQEVRRDPPKPKGSIPFTESETARSNMNKGSGTGLV</sequence>
<evidence type="ECO:0000313" key="2">
    <source>
        <dbReference type="EMBL" id="CAI2364088.1"/>
    </source>
</evidence>
<proteinExistence type="predicted"/>